<feature type="region of interest" description="Disordered" evidence="5">
    <location>
        <begin position="909"/>
        <end position="929"/>
    </location>
</feature>
<dbReference type="GO" id="GO:0015031">
    <property type="term" value="P:protein transport"/>
    <property type="evidence" value="ECO:0007669"/>
    <property type="project" value="UniProtKB-KW"/>
</dbReference>
<reference evidence="7 8" key="1">
    <citation type="journal article" date="2016" name="Mol. Biol. Evol.">
        <title>Comparative Genomics of Early-Diverging Mushroom-Forming Fungi Provides Insights into the Origins of Lignocellulose Decay Capabilities.</title>
        <authorList>
            <person name="Nagy L.G."/>
            <person name="Riley R."/>
            <person name="Tritt A."/>
            <person name="Adam C."/>
            <person name="Daum C."/>
            <person name="Floudas D."/>
            <person name="Sun H."/>
            <person name="Yadav J.S."/>
            <person name="Pangilinan J."/>
            <person name="Larsson K.H."/>
            <person name="Matsuura K."/>
            <person name="Barry K."/>
            <person name="Labutti K."/>
            <person name="Kuo R."/>
            <person name="Ohm R.A."/>
            <person name="Bhattacharya S.S."/>
            <person name="Shirouzu T."/>
            <person name="Yoshinaga Y."/>
            <person name="Martin F.M."/>
            <person name="Grigoriev I.V."/>
            <person name="Hibbett D.S."/>
        </authorList>
    </citation>
    <scope>NUCLEOTIDE SEQUENCE [LARGE SCALE GENOMIC DNA]</scope>
    <source>
        <strain evidence="7 8">HHB12029</strain>
    </source>
</reference>
<dbReference type="OrthoDB" id="10258882at2759"/>
<keyword evidence="8" id="KW-1185">Reference proteome</keyword>
<dbReference type="GO" id="GO:0034058">
    <property type="term" value="P:endosomal vesicle fusion"/>
    <property type="evidence" value="ECO:0007669"/>
    <property type="project" value="TreeGrafter"/>
</dbReference>
<dbReference type="Proteomes" id="UP000077266">
    <property type="component" value="Unassembled WGS sequence"/>
</dbReference>
<protein>
    <recommendedName>
        <fullName evidence="6">CNH domain-containing protein</fullName>
    </recommendedName>
</protein>
<accession>A0A165HZU2</accession>
<dbReference type="AlphaFoldDB" id="A0A165HZU2"/>
<feature type="region of interest" description="Disordered" evidence="5">
    <location>
        <begin position="335"/>
        <end position="385"/>
    </location>
</feature>
<dbReference type="GO" id="GO:0006914">
    <property type="term" value="P:autophagy"/>
    <property type="evidence" value="ECO:0007669"/>
    <property type="project" value="TreeGrafter"/>
</dbReference>
<gene>
    <name evidence="7" type="ORF">EXIGLDRAFT_718145</name>
</gene>
<sequence>MASAPTRPLEVPPYHLQLLVDSVLDDFADIINASSDPRNPPTTVRCAQALGKDLYVGCANGLLIRFALQDHPHRSQPAGYRLVSQYMMPGNKPVDEIALAPGVGKMLVQTDQKLFFFVYPGMEPVPTALINPIRMVVTFAMDEGPVDVHPPTVRFSVVKRTGVAMYTLRERLFYEKDFPIQGIRMLRRYGQHLCIANAERVYCGINIETGTMLEMLPSSQDPTTVVRPSITVIGQNEFLIVSWMGAGAVGVFMTGDADPVRGTLQWQQYPESICIDFPYIIALLPNKSIEIHSLTTMEIVHVVTPPIPAPVFLEPRLLVSSAGLSVPSSQRIEKLTPLPVPVLPPPPPPSPKEKGENEPRGSGLTPPPTPRKLDDGAGGADTSKAPAHARSGVLVLGPNGVQTLVPTTLITQAESLLEANRIEDAIVLAEQTRNRLKMNASGVEDDTAEELRYVYQRIGYLCLLATRFEEAGNYLFRGELDARLLLRHFPDLNPSPLLVPPDATADVYAGIADQLNALGSVDEIIAANLVRNYSPHLEMDDSAVVKLSHVLKENARTMLQTFLRKARNKRMFDSTSNRDVSKVVDTTLLRLLAENEGTDVQDMIALVQESDETIVLPDVEPVLVEHKRYIILANIYERRRETGKLLDLLATLVQDKWTSAEMPDPMARLLYVLDQISDPTLLQKWGLWLVKRDATRGINVLMASRDKRALPKKYVENADLTLLKQIREASAEAGDQFLEYLVLQKRSTDASLHTQLAQRYVGDLLRMLEDEQVTQEFELAMSSYLEGSRAVPFLAYVANDMPDTDAKRQRLKVALFLQGSPIFDIAAVRNDLTKKSDILAFECAILDGKLGQHRAALATLATTLRDASSAEAYCSLNGIVIPPRLASAVAERAGLQAWAALVNGPKPASRRATLRAPSEKERRDEAAEDDQKRKLLQILMEVYMNDGTTATEQTARLLNAQSLHLDVVDVVSAVPSTWPVSKLSSFLSRSLRRTLHAHHEGMIVKAIAAGQNLEATDAHFSHVLALGALIEESEPVEGESIAKEVILEKLAEKAAGIAEPHEFREDDLS</sequence>
<keyword evidence="3" id="KW-0963">Cytoplasm</keyword>
<keyword evidence="4" id="KW-0653">Protein transport</keyword>
<evidence type="ECO:0000256" key="1">
    <source>
        <dbReference type="ARBA" id="ARBA00004496"/>
    </source>
</evidence>
<evidence type="ECO:0000313" key="8">
    <source>
        <dbReference type="Proteomes" id="UP000077266"/>
    </source>
</evidence>
<evidence type="ECO:0000256" key="3">
    <source>
        <dbReference type="ARBA" id="ARBA00022490"/>
    </source>
</evidence>
<evidence type="ECO:0000313" key="7">
    <source>
        <dbReference type="EMBL" id="KZV92694.1"/>
    </source>
</evidence>
<dbReference type="InterPro" id="IPR032914">
    <property type="entry name" value="Vam6/VPS39/TRAP1"/>
</dbReference>
<dbReference type="STRING" id="1314781.A0A165HZU2"/>
<dbReference type="PROSITE" id="PS50219">
    <property type="entry name" value="CNH"/>
    <property type="match status" value="1"/>
</dbReference>
<feature type="domain" description="CNH" evidence="6">
    <location>
        <begin position="41"/>
        <end position="318"/>
    </location>
</feature>
<dbReference type="GO" id="GO:0016020">
    <property type="term" value="C:membrane"/>
    <property type="evidence" value="ECO:0007669"/>
    <property type="project" value="TreeGrafter"/>
</dbReference>
<dbReference type="InterPro" id="IPR001180">
    <property type="entry name" value="CNH_dom"/>
</dbReference>
<comment type="subcellular location">
    <subcellularLocation>
        <location evidence="1">Cytoplasm</location>
    </subcellularLocation>
</comment>
<dbReference type="PANTHER" id="PTHR12894">
    <property type="entry name" value="CNH DOMAIN CONTAINING"/>
    <property type="match status" value="1"/>
</dbReference>
<dbReference type="InParanoid" id="A0A165HZU2"/>
<dbReference type="Pfam" id="PF10366">
    <property type="entry name" value="Vps39_1"/>
    <property type="match status" value="1"/>
</dbReference>
<feature type="compositionally biased region" description="Pro residues" evidence="5">
    <location>
        <begin position="338"/>
        <end position="350"/>
    </location>
</feature>
<evidence type="ECO:0000256" key="4">
    <source>
        <dbReference type="ARBA" id="ARBA00022927"/>
    </source>
</evidence>
<dbReference type="PANTHER" id="PTHR12894:SF27">
    <property type="entry name" value="TRANSFORMING GROWTH FACTOR-BETA RECEPTOR-ASSOCIATED PROTEIN 1"/>
    <property type="match status" value="1"/>
</dbReference>
<dbReference type="GO" id="GO:0005737">
    <property type="term" value="C:cytoplasm"/>
    <property type="evidence" value="ECO:0007669"/>
    <property type="project" value="UniProtKB-SubCell"/>
</dbReference>
<proteinExistence type="predicted"/>
<feature type="compositionally biased region" description="Basic and acidic residues" evidence="5">
    <location>
        <begin position="917"/>
        <end position="929"/>
    </location>
</feature>
<dbReference type="InterPro" id="IPR019452">
    <property type="entry name" value="VPS39/TGF_beta_rcpt-assoc_1"/>
</dbReference>
<evidence type="ECO:0000256" key="2">
    <source>
        <dbReference type="ARBA" id="ARBA00022448"/>
    </source>
</evidence>
<name>A0A165HZU2_EXIGL</name>
<evidence type="ECO:0000259" key="6">
    <source>
        <dbReference type="PROSITE" id="PS50219"/>
    </source>
</evidence>
<evidence type="ECO:0000256" key="5">
    <source>
        <dbReference type="SAM" id="MobiDB-lite"/>
    </source>
</evidence>
<organism evidence="7 8">
    <name type="scientific">Exidia glandulosa HHB12029</name>
    <dbReference type="NCBI Taxonomy" id="1314781"/>
    <lineage>
        <taxon>Eukaryota</taxon>
        <taxon>Fungi</taxon>
        <taxon>Dikarya</taxon>
        <taxon>Basidiomycota</taxon>
        <taxon>Agaricomycotina</taxon>
        <taxon>Agaricomycetes</taxon>
        <taxon>Auriculariales</taxon>
        <taxon>Exidiaceae</taxon>
        <taxon>Exidia</taxon>
    </lineage>
</organism>
<keyword evidence="2" id="KW-0813">Transport</keyword>
<dbReference type="EMBL" id="KV426004">
    <property type="protein sequence ID" value="KZV92694.1"/>
    <property type="molecule type" value="Genomic_DNA"/>
</dbReference>
<dbReference type="FunCoup" id="A0A165HZU2">
    <property type="interactions" value="74"/>
</dbReference>